<name>A0A150ITY1_9EURY</name>
<gene>
    <name evidence="1" type="ORF">APG11_00278</name>
</gene>
<dbReference type="Proteomes" id="UP000091929">
    <property type="component" value="Unassembled WGS sequence"/>
</dbReference>
<protein>
    <recommendedName>
        <fullName evidence="3">Glycosyltransferase subfamily 4-like N-terminal domain-containing protein</fullName>
    </recommendedName>
</protein>
<accession>A0A150ITY1</accession>
<organism evidence="1 2">
    <name type="scientific">Candidatus Methanofastidiosum methylothiophilum</name>
    <dbReference type="NCBI Taxonomy" id="1705564"/>
    <lineage>
        <taxon>Archaea</taxon>
        <taxon>Methanobacteriati</taxon>
        <taxon>Methanobacteriota</taxon>
        <taxon>Stenosarchaea group</taxon>
        <taxon>Candidatus Methanofastidiosia</taxon>
        <taxon>Candidatus Methanofastidiosales</taxon>
        <taxon>Candidatus Methanofastidiosaceae</taxon>
        <taxon>Candidatus Methanofastidiosum</taxon>
    </lineage>
</organism>
<dbReference type="SUPFAM" id="SSF53756">
    <property type="entry name" value="UDP-Glycosyltransferase/glycogen phosphorylase"/>
    <property type="match status" value="1"/>
</dbReference>
<sequence length="155" mass="18111">MPDIHKEAGAEVVIRDLISLLISKEEKVSLIAYENHPDLEKLDLKFYKLRSHGKVALLRLFFLLIRIEEKIFISTCLGPIDFVILLAARLKRKKVVHYIASDMDLEKQKGLLMKLGQFSILRSDVIFYQKEEQREILKEKWGLDKNVFFIGKIII</sequence>
<dbReference type="AlphaFoldDB" id="A0A150ITY1"/>
<evidence type="ECO:0008006" key="3">
    <source>
        <dbReference type="Google" id="ProtNLM"/>
    </source>
</evidence>
<reference evidence="1 2" key="1">
    <citation type="journal article" date="2016" name="ISME J.">
        <title>Chasing the elusive Euryarchaeota class WSA2: genomes reveal a uniquely fastidious methyl-reducing methanogen.</title>
        <authorList>
            <person name="Nobu M.K."/>
            <person name="Narihiro T."/>
            <person name="Kuroda K."/>
            <person name="Mei R."/>
            <person name="Liu W.T."/>
        </authorList>
    </citation>
    <scope>NUCLEOTIDE SEQUENCE [LARGE SCALE GENOMIC DNA]</scope>
    <source>
        <strain evidence="1">B15fssc0709_Meth_Bin003</strain>
    </source>
</reference>
<dbReference type="Gene3D" id="3.40.50.2000">
    <property type="entry name" value="Glycogen Phosphorylase B"/>
    <property type="match status" value="1"/>
</dbReference>
<comment type="caution">
    <text evidence="1">The sequence shown here is derived from an EMBL/GenBank/DDBJ whole genome shotgun (WGS) entry which is preliminary data.</text>
</comment>
<evidence type="ECO:0000313" key="1">
    <source>
        <dbReference type="EMBL" id="KYC48471.1"/>
    </source>
</evidence>
<proteinExistence type="predicted"/>
<dbReference type="EMBL" id="LNGF01000004">
    <property type="protein sequence ID" value="KYC48471.1"/>
    <property type="molecule type" value="Genomic_DNA"/>
</dbReference>
<evidence type="ECO:0000313" key="2">
    <source>
        <dbReference type="Proteomes" id="UP000091929"/>
    </source>
</evidence>